<evidence type="ECO:0000313" key="2">
    <source>
        <dbReference type="EMBL" id="ATL64927.1"/>
    </source>
</evidence>
<dbReference type="GO" id="GO:0003677">
    <property type="term" value="F:DNA binding"/>
    <property type="evidence" value="ECO:0007669"/>
    <property type="project" value="InterPro"/>
</dbReference>
<dbReference type="GeneID" id="88355913"/>
<protein>
    <recommendedName>
        <fullName evidence="1">Helix-turn-helix domain-containing protein</fullName>
    </recommendedName>
</protein>
<dbReference type="RefSeq" id="WP_098692253.1">
    <property type="nucleotide sequence ID" value="NZ_CP023778.1"/>
</dbReference>
<evidence type="ECO:0000313" key="3">
    <source>
        <dbReference type="Proteomes" id="UP000221961"/>
    </source>
</evidence>
<name>A0A291RCA7_9NOCA</name>
<feature type="domain" description="Helix-turn-helix" evidence="1">
    <location>
        <begin position="5"/>
        <end position="53"/>
    </location>
</feature>
<dbReference type="EMBL" id="CP023778">
    <property type="protein sequence ID" value="ATL64927.1"/>
    <property type="molecule type" value="Genomic_DNA"/>
</dbReference>
<dbReference type="KEGG" id="ntp:CRH09_00440"/>
<organism evidence="2 3">
    <name type="scientific">Nocardia terpenica</name>
    <dbReference type="NCBI Taxonomy" id="455432"/>
    <lineage>
        <taxon>Bacteria</taxon>
        <taxon>Bacillati</taxon>
        <taxon>Actinomycetota</taxon>
        <taxon>Actinomycetes</taxon>
        <taxon>Mycobacteriales</taxon>
        <taxon>Nocardiaceae</taxon>
        <taxon>Nocardia</taxon>
    </lineage>
</organism>
<gene>
    <name evidence="2" type="ORF">CRH09_00440</name>
</gene>
<dbReference type="InterPro" id="IPR041657">
    <property type="entry name" value="HTH_17"/>
</dbReference>
<accession>A0A291RCA7</accession>
<dbReference type="Pfam" id="PF12728">
    <property type="entry name" value="HTH_17"/>
    <property type="match status" value="1"/>
</dbReference>
<dbReference type="AlphaFoldDB" id="A0A291RCA7"/>
<dbReference type="Proteomes" id="UP000221961">
    <property type="component" value="Chromosome"/>
</dbReference>
<sequence>MTSPMSVAEAAKAAGCHQNTIYAALVSGELKGFQRTAPKGRWRIRPADLEAWMFGESGGVRATA</sequence>
<dbReference type="InterPro" id="IPR010093">
    <property type="entry name" value="SinI_DNA-bd"/>
</dbReference>
<reference evidence="2 3" key="1">
    <citation type="submission" date="2017-10" db="EMBL/GenBank/DDBJ databases">
        <title>Comparative genomics between pathogenic Norcardia.</title>
        <authorList>
            <person name="Zeng L."/>
        </authorList>
    </citation>
    <scope>NUCLEOTIDE SEQUENCE [LARGE SCALE GENOMIC DNA]</scope>
    <source>
        <strain evidence="2 3">NC_YFY_NT001</strain>
    </source>
</reference>
<dbReference type="NCBIfam" id="TIGR01764">
    <property type="entry name" value="excise"/>
    <property type="match status" value="1"/>
</dbReference>
<dbReference type="InterPro" id="IPR009061">
    <property type="entry name" value="DNA-bd_dom_put_sf"/>
</dbReference>
<proteinExistence type="predicted"/>
<dbReference type="SUPFAM" id="SSF46955">
    <property type="entry name" value="Putative DNA-binding domain"/>
    <property type="match status" value="1"/>
</dbReference>
<evidence type="ECO:0000259" key="1">
    <source>
        <dbReference type="Pfam" id="PF12728"/>
    </source>
</evidence>